<gene>
    <name evidence="2" type="ORF">CV103_06520</name>
</gene>
<comment type="caution">
    <text evidence="2">The sequence shown here is derived from an EMBL/GenBank/DDBJ whole genome shotgun (WGS) entry which is preliminary data.</text>
</comment>
<name>A0A2T4I530_9SPHN</name>
<keyword evidence="1" id="KW-0472">Membrane</keyword>
<dbReference type="PANTHER" id="PTHR48090:SF6">
    <property type="entry name" value="SLR5056 PROTEIN"/>
    <property type="match status" value="1"/>
</dbReference>
<evidence type="ECO:0000313" key="3">
    <source>
        <dbReference type="Proteomes" id="UP000241206"/>
    </source>
</evidence>
<dbReference type="PANTHER" id="PTHR48090">
    <property type="entry name" value="UNDECAPRENYL-PHOSPHATE 4-DEOXY-4-FORMAMIDO-L-ARABINOSE TRANSFERASE-RELATED"/>
    <property type="match status" value="1"/>
</dbReference>
<dbReference type="CDD" id="cd06438">
    <property type="entry name" value="EpsO_like"/>
    <property type="match status" value="1"/>
</dbReference>
<evidence type="ECO:0000256" key="1">
    <source>
        <dbReference type="SAM" id="Phobius"/>
    </source>
</evidence>
<keyword evidence="3" id="KW-1185">Reference proteome</keyword>
<protein>
    <submittedName>
        <fullName evidence="2">Glycosyl transferase</fullName>
    </submittedName>
</protein>
<dbReference type="Pfam" id="PF13641">
    <property type="entry name" value="Glyco_tranf_2_3"/>
    <property type="match status" value="1"/>
</dbReference>
<dbReference type="AlphaFoldDB" id="A0A2T4I530"/>
<dbReference type="RefSeq" id="WP_107394384.1">
    <property type="nucleotide sequence ID" value="NZ_PHHF01000027.1"/>
</dbReference>
<dbReference type="EMBL" id="PHHF01000027">
    <property type="protein sequence ID" value="PTD24958.1"/>
    <property type="molecule type" value="Genomic_DNA"/>
</dbReference>
<proteinExistence type="predicted"/>
<keyword evidence="2" id="KW-0808">Transferase</keyword>
<feature type="transmembrane region" description="Helical" evidence="1">
    <location>
        <begin position="307"/>
        <end position="327"/>
    </location>
</feature>
<accession>A0A2T4I530</accession>
<reference evidence="2 3" key="1">
    <citation type="submission" date="2017-11" db="EMBL/GenBank/DDBJ databases">
        <title>Sphingomonas oleivorans sp. nov., isolated from oil-contaminated soil.</title>
        <authorList>
            <person name="Wang L."/>
            <person name="Chen L."/>
        </authorList>
    </citation>
    <scope>NUCLEOTIDE SEQUENCE [LARGE SCALE GENOMIC DNA]</scope>
    <source>
        <strain evidence="2 3">K101</strain>
    </source>
</reference>
<evidence type="ECO:0000313" key="2">
    <source>
        <dbReference type="EMBL" id="PTD24958.1"/>
    </source>
</evidence>
<keyword evidence="1" id="KW-0812">Transmembrane</keyword>
<dbReference type="Proteomes" id="UP000241206">
    <property type="component" value="Unassembled WGS sequence"/>
</dbReference>
<dbReference type="Gene3D" id="3.90.550.10">
    <property type="entry name" value="Spore Coat Polysaccharide Biosynthesis Protein SpsA, Chain A"/>
    <property type="match status" value="1"/>
</dbReference>
<dbReference type="InterPro" id="IPR029044">
    <property type="entry name" value="Nucleotide-diphossugar_trans"/>
</dbReference>
<organism evidence="2 3">
    <name type="scientific">Edaphosphingomonas fennica</name>
    <dbReference type="NCBI Taxonomy" id="114404"/>
    <lineage>
        <taxon>Bacteria</taxon>
        <taxon>Pseudomonadati</taxon>
        <taxon>Pseudomonadota</taxon>
        <taxon>Alphaproteobacteria</taxon>
        <taxon>Sphingomonadales</taxon>
        <taxon>Rhizorhabdaceae</taxon>
        <taxon>Edaphosphingomonas</taxon>
    </lineage>
</organism>
<dbReference type="GO" id="GO:0016740">
    <property type="term" value="F:transferase activity"/>
    <property type="evidence" value="ECO:0007669"/>
    <property type="project" value="UniProtKB-KW"/>
</dbReference>
<keyword evidence="1" id="KW-1133">Transmembrane helix</keyword>
<feature type="transmembrane region" description="Helical" evidence="1">
    <location>
        <begin position="334"/>
        <end position="352"/>
    </location>
</feature>
<dbReference type="SUPFAM" id="SSF53448">
    <property type="entry name" value="Nucleotide-diphospho-sugar transferases"/>
    <property type="match status" value="1"/>
</dbReference>
<sequence>MMTISALPAAIGWILLAPVALVGLVFAVETGLGLVAGLRGRMAAPIPPGDIALLIPAHDEAAGIGAVVAALKAVLPPETRMLVVADNCSDATADIARRAGAEVIERHDPVRRGKGFALAFGRDHLRASPPRAVIVIDADCTAEPGALERIAALAAGTGRPVQSAYLFAPAGDAPPMVQISNFAILVKNLVRQNGGRAIGAPALLTGSGMAFPWGLFDRAALATDNIVEDLALGIDLTRDGYAPLFDPGARTWTQPSTEGGTLTQRTRWENGFMATARRQAIPLIGEGLARARPALLWTGLHLLTPPLALLMGLNLAVAALLGLLALIGMPPRPFIAAVTLFGLNALLVLIAWARHGRAFMRIGTIARLPLYLLWKLPIYLRLVRGGETRWIRTERK</sequence>
<dbReference type="InterPro" id="IPR050256">
    <property type="entry name" value="Glycosyltransferase_2"/>
</dbReference>